<accession>A0A3M9X1B3</accession>
<reference evidence="1 2" key="1">
    <citation type="journal article" date="2018" name="Mol. Plant Microbe Interact.">
        <title>Taxonomically Different Co-Microsymbionts of a Relict Legume, Oxytropis popoviana, Have Complementary Sets of Symbiotic Genes and Together Increase the Efficiency of Plant Nodulation.</title>
        <authorList>
            <person name="Safronova V."/>
            <person name="Belimov A."/>
            <person name="Sazanova A."/>
            <person name="Chirak E."/>
            <person name="Verkhozina A."/>
            <person name="Kuznetsova I."/>
            <person name="Andronov E."/>
            <person name="Puhalsky J."/>
            <person name="Tikhonovich I."/>
        </authorList>
    </citation>
    <scope>NUCLEOTIDE SEQUENCE [LARGE SCALE GENOMIC DNA]</scope>
    <source>
        <strain evidence="1 2">Opo-235</strain>
    </source>
</reference>
<dbReference type="EMBL" id="QKOD01000015">
    <property type="protein sequence ID" value="RNJ41804.1"/>
    <property type="molecule type" value="Genomic_DNA"/>
</dbReference>
<evidence type="ECO:0000313" key="1">
    <source>
        <dbReference type="EMBL" id="RNJ41804.1"/>
    </source>
</evidence>
<dbReference type="AlphaFoldDB" id="A0A3M9X1B3"/>
<organism evidence="1 2">
    <name type="scientific">Mesorhizobium japonicum</name>
    <dbReference type="NCBI Taxonomy" id="2066070"/>
    <lineage>
        <taxon>Bacteria</taxon>
        <taxon>Pseudomonadati</taxon>
        <taxon>Pseudomonadota</taxon>
        <taxon>Alphaproteobacteria</taxon>
        <taxon>Hyphomicrobiales</taxon>
        <taxon>Phyllobacteriaceae</taxon>
        <taxon>Mesorhizobium</taxon>
    </lineage>
</organism>
<dbReference type="Proteomes" id="UP000275436">
    <property type="component" value="Unassembled WGS sequence"/>
</dbReference>
<evidence type="ECO:0000313" key="2">
    <source>
        <dbReference type="Proteomes" id="UP000275436"/>
    </source>
</evidence>
<name>A0A3M9X1B3_9HYPH</name>
<comment type="caution">
    <text evidence="1">The sequence shown here is derived from an EMBL/GenBank/DDBJ whole genome shotgun (WGS) entry which is preliminary data.</text>
</comment>
<proteinExistence type="predicted"/>
<gene>
    <name evidence="1" type="ORF">DNR46_31890</name>
</gene>
<protein>
    <submittedName>
        <fullName evidence="1">Uncharacterized protein</fullName>
    </submittedName>
</protein>
<sequence length="83" mass="9219">MAQSKGQEEAAGQAIMSKPSPVLVSWQHESIPSLAAAVVGRPDITPATWPDLDYDSIWLLERDTQNTWRFLQLSQRLLDGDLA</sequence>